<proteinExistence type="predicted"/>
<dbReference type="GeneID" id="63820937"/>
<evidence type="ECO:0000259" key="1">
    <source>
        <dbReference type="PROSITE" id="PS50097"/>
    </source>
</evidence>
<name>A0A165G7E5_9APHY</name>
<dbReference type="STRING" id="1314785.A0A165G7E5"/>
<evidence type="ECO:0000313" key="3">
    <source>
        <dbReference type="Proteomes" id="UP000076871"/>
    </source>
</evidence>
<accession>A0A165G7E5</accession>
<dbReference type="OrthoDB" id="3027208at2759"/>
<gene>
    <name evidence="2" type="ORF">LAESUDRAFT_645250</name>
</gene>
<dbReference type="InParanoid" id="A0A165G7E5"/>
<reference evidence="2 3" key="1">
    <citation type="journal article" date="2016" name="Mol. Biol. Evol.">
        <title>Comparative Genomics of Early-Diverging Mushroom-Forming Fungi Provides Insights into the Origins of Lignocellulose Decay Capabilities.</title>
        <authorList>
            <person name="Nagy L.G."/>
            <person name="Riley R."/>
            <person name="Tritt A."/>
            <person name="Adam C."/>
            <person name="Daum C."/>
            <person name="Floudas D."/>
            <person name="Sun H."/>
            <person name="Yadav J.S."/>
            <person name="Pangilinan J."/>
            <person name="Larsson K.H."/>
            <person name="Matsuura K."/>
            <person name="Barry K."/>
            <person name="Labutti K."/>
            <person name="Kuo R."/>
            <person name="Ohm R.A."/>
            <person name="Bhattacharya S.S."/>
            <person name="Shirouzu T."/>
            <person name="Yoshinaga Y."/>
            <person name="Martin F.M."/>
            <person name="Grigoriev I.V."/>
            <person name="Hibbett D.S."/>
        </authorList>
    </citation>
    <scope>NUCLEOTIDE SEQUENCE [LARGE SCALE GENOMIC DNA]</scope>
    <source>
        <strain evidence="2 3">93-53</strain>
    </source>
</reference>
<dbReference type="PROSITE" id="PS50097">
    <property type="entry name" value="BTB"/>
    <property type="match status" value="1"/>
</dbReference>
<dbReference type="Gene3D" id="3.30.710.10">
    <property type="entry name" value="Potassium Channel Kv1.1, Chain A"/>
    <property type="match status" value="1"/>
</dbReference>
<dbReference type="RefSeq" id="XP_040767672.1">
    <property type="nucleotide sequence ID" value="XM_040903907.1"/>
</dbReference>
<evidence type="ECO:0000313" key="2">
    <source>
        <dbReference type="EMBL" id="KZT09932.1"/>
    </source>
</evidence>
<sequence>MPAAPSRDQDFWLADGNVVLLAGDHAFRVHQSILCRRSDVFHNLFRVPQPEGGEMIDGCPVVCLSDSRHDVRCLLKALYDGSSFPDPQTRWEFWTLAALIRMGHKYEMAAICASALDCMKTGFPEDLDAWLDVCASGLESERMTFEAEHAIVAIRLARLTQTDSMLPAAFYLCCQLDSRHLIDGVTDIDGVKHVLDPEDLARCIDGRAQLQGNVNALAARILKPKADAMCSKRDTCRGEMQMVRDRLLYEGMSSCNVFSPPWEESVNDMCSRICNLCAANIRKRRRTFERRVWSLVPNMIGLIKDDSNR</sequence>
<dbReference type="AlphaFoldDB" id="A0A165G7E5"/>
<dbReference type="Proteomes" id="UP000076871">
    <property type="component" value="Unassembled WGS sequence"/>
</dbReference>
<organism evidence="2 3">
    <name type="scientific">Laetiporus sulphureus 93-53</name>
    <dbReference type="NCBI Taxonomy" id="1314785"/>
    <lineage>
        <taxon>Eukaryota</taxon>
        <taxon>Fungi</taxon>
        <taxon>Dikarya</taxon>
        <taxon>Basidiomycota</taxon>
        <taxon>Agaricomycotina</taxon>
        <taxon>Agaricomycetes</taxon>
        <taxon>Polyporales</taxon>
        <taxon>Laetiporus</taxon>
    </lineage>
</organism>
<feature type="domain" description="BTB" evidence="1">
    <location>
        <begin position="16"/>
        <end position="87"/>
    </location>
</feature>
<keyword evidence="3" id="KW-1185">Reference proteome</keyword>
<dbReference type="InterPro" id="IPR011333">
    <property type="entry name" value="SKP1/BTB/POZ_sf"/>
</dbReference>
<protein>
    <recommendedName>
        <fullName evidence="1">BTB domain-containing protein</fullName>
    </recommendedName>
</protein>
<dbReference type="SUPFAM" id="SSF54695">
    <property type="entry name" value="POZ domain"/>
    <property type="match status" value="1"/>
</dbReference>
<dbReference type="InterPro" id="IPR000210">
    <property type="entry name" value="BTB/POZ_dom"/>
</dbReference>
<dbReference type="SMART" id="SM00225">
    <property type="entry name" value="BTB"/>
    <property type="match status" value="1"/>
</dbReference>
<dbReference type="Pfam" id="PF00651">
    <property type="entry name" value="BTB"/>
    <property type="match status" value="1"/>
</dbReference>
<dbReference type="CDD" id="cd18186">
    <property type="entry name" value="BTB_POZ_ZBTB_KLHL-like"/>
    <property type="match status" value="1"/>
</dbReference>
<dbReference type="EMBL" id="KV427610">
    <property type="protein sequence ID" value="KZT09932.1"/>
    <property type="molecule type" value="Genomic_DNA"/>
</dbReference>